<organism evidence="4 5">
    <name type="scientific">Malassezia obtusa</name>
    <dbReference type="NCBI Taxonomy" id="76774"/>
    <lineage>
        <taxon>Eukaryota</taxon>
        <taxon>Fungi</taxon>
        <taxon>Dikarya</taxon>
        <taxon>Basidiomycota</taxon>
        <taxon>Ustilaginomycotina</taxon>
        <taxon>Malasseziomycetes</taxon>
        <taxon>Malasseziales</taxon>
        <taxon>Malasseziaceae</taxon>
        <taxon>Malassezia</taxon>
    </lineage>
</organism>
<protein>
    <submittedName>
        <fullName evidence="4">Acylglycerol lipase</fullName>
        <ecNumber evidence="4">3.1.1.23</ecNumber>
    </submittedName>
</protein>
<keyword evidence="5" id="KW-1185">Reference proteome</keyword>
<evidence type="ECO:0000256" key="1">
    <source>
        <dbReference type="ARBA" id="ARBA00047591"/>
    </source>
</evidence>
<comment type="catalytic activity">
    <reaction evidence="2">
        <text>a monoacylglycerol + H2O = glycerol + a fatty acid + H(+)</text>
        <dbReference type="Rhea" id="RHEA:15245"/>
        <dbReference type="ChEBI" id="CHEBI:15377"/>
        <dbReference type="ChEBI" id="CHEBI:15378"/>
        <dbReference type="ChEBI" id="CHEBI:17408"/>
        <dbReference type="ChEBI" id="CHEBI:17754"/>
        <dbReference type="ChEBI" id="CHEBI:28868"/>
    </reaction>
</comment>
<dbReference type="EMBL" id="CP119935">
    <property type="protein sequence ID" value="WFD02817.1"/>
    <property type="molecule type" value="Genomic_DNA"/>
</dbReference>
<gene>
    <name evidence="4" type="ORF">MOBT1_001502</name>
</gene>
<dbReference type="AlphaFoldDB" id="A0AAF0E3F9"/>
<comment type="catalytic activity">
    <reaction evidence="1">
        <text>a diacylglycerol + H2O = a monoacylglycerol + a fatty acid + H(+)</text>
        <dbReference type="Rhea" id="RHEA:32731"/>
        <dbReference type="ChEBI" id="CHEBI:15377"/>
        <dbReference type="ChEBI" id="CHEBI:15378"/>
        <dbReference type="ChEBI" id="CHEBI:17408"/>
        <dbReference type="ChEBI" id="CHEBI:18035"/>
        <dbReference type="ChEBI" id="CHEBI:28868"/>
    </reaction>
</comment>
<keyword evidence="4" id="KW-0378">Hydrolase</keyword>
<evidence type="ECO:0000256" key="2">
    <source>
        <dbReference type="ARBA" id="ARBA00048461"/>
    </source>
</evidence>
<name>A0AAF0E3F9_9BASI</name>
<proteinExistence type="predicted"/>
<dbReference type="EC" id="3.1.1.23" evidence="4"/>
<dbReference type="InterPro" id="IPR022742">
    <property type="entry name" value="Hydrolase_4"/>
</dbReference>
<accession>A0AAF0E3F9</accession>
<reference evidence="4" key="1">
    <citation type="submission" date="2023-03" db="EMBL/GenBank/DDBJ databases">
        <title>Mating type loci evolution in Malassezia.</title>
        <authorList>
            <person name="Coelho M.A."/>
        </authorList>
    </citation>
    <scope>NUCLEOTIDE SEQUENCE</scope>
    <source>
        <strain evidence="4">CBS 7876</strain>
    </source>
</reference>
<dbReference type="InterPro" id="IPR051044">
    <property type="entry name" value="MAG_DAG_Lipase"/>
</dbReference>
<evidence type="ECO:0000313" key="4">
    <source>
        <dbReference type="EMBL" id="WFD02817.1"/>
    </source>
</evidence>
<dbReference type="Pfam" id="PF12146">
    <property type="entry name" value="Hydrolase_4"/>
    <property type="match status" value="2"/>
</dbReference>
<dbReference type="InterPro" id="IPR029058">
    <property type="entry name" value="AB_hydrolase_fold"/>
</dbReference>
<dbReference type="Proteomes" id="UP001214603">
    <property type="component" value="Chromosome 2"/>
</dbReference>
<dbReference type="PANTHER" id="PTHR11614">
    <property type="entry name" value="PHOSPHOLIPASE-RELATED"/>
    <property type="match status" value="1"/>
</dbReference>
<feature type="domain" description="Serine aminopeptidase S33" evidence="3">
    <location>
        <begin position="249"/>
        <end position="303"/>
    </location>
</feature>
<dbReference type="SUPFAM" id="SSF53474">
    <property type="entry name" value="alpha/beta-Hydrolases"/>
    <property type="match status" value="1"/>
</dbReference>
<dbReference type="GO" id="GO:0047372">
    <property type="term" value="F:monoacylglycerol lipase activity"/>
    <property type="evidence" value="ECO:0007669"/>
    <property type="project" value="UniProtKB-EC"/>
</dbReference>
<dbReference type="Gene3D" id="3.40.50.1820">
    <property type="entry name" value="alpha/beta hydrolase"/>
    <property type="match status" value="1"/>
</dbReference>
<evidence type="ECO:0000313" key="5">
    <source>
        <dbReference type="Proteomes" id="UP001214603"/>
    </source>
</evidence>
<feature type="domain" description="Serine aminopeptidase S33" evidence="3">
    <location>
        <begin position="66"/>
        <end position="244"/>
    </location>
</feature>
<evidence type="ECO:0000259" key="3">
    <source>
        <dbReference type="Pfam" id="PF12146"/>
    </source>
</evidence>
<sequence length="312" mass="34662">MEREAIYENDAVKVTRRRVYLSRGKPVLDTSLTDSIKTVPHKLGECTIDGWINYYIWEMPGVSKPMNADVYLVHGINDYSGKVMPQALGLMMSGFRTVALDMPGFGRSTGLHAYVPTLLLNTNALDAVMYHVRMWDEVNQLEGLESRKRYAQGSSMGGFTVLYHAAMHPPVASVKQGGPAENRRLALDGVAVSAPMLQIAPESRPNMFIEAIGRLLSVVAGRLPLARAIKGNVSDDPKYVQALTSEWNHLNEVMSQIQCPVAIHHGSNDRVTSPDGSRAFFDRLHVQPKMLRIWPGIEHAMLKSTPEMDVPR</sequence>